<dbReference type="EMBL" id="JAGMWT010000010">
    <property type="protein sequence ID" value="KAH7120886.1"/>
    <property type="molecule type" value="Genomic_DNA"/>
</dbReference>
<dbReference type="PANTHER" id="PTHR42070:SF1">
    <property type="entry name" value="FILAMENT ASSOCIATED PROTEIN, PUTATIVE (AFU_ORTHOLOGUE AFUA_8G06630)-RELATED"/>
    <property type="match status" value="1"/>
</dbReference>
<dbReference type="CDD" id="cd14688">
    <property type="entry name" value="bZIP_YAP"/>
    <property type="match status" value="1"/>
</dbReference>
<comment type="caution">
    <text evidence="3">The sequence shown here is derived from an EMBL/GenBank/DDBJ whole genome shotgun (WGS) entry which is preliminary data.</text>
</comment>
<dbReference type="OrthoDB" id="4505928at2759"/>
<feature type="region of interest" description="Disordered" evidence="2">
    <location>
        <begin position="1"/>
        <end position="26"/>
    </location>
</feature>
<evidence type="ECO:0000313" key="3">
    <source>
        <dbReference type="EMBL" id="KAH7120886.1"/>
    </source>
</evidence>
<keyword evidence="4" id="KW-1185">Reference proteome</keyword>
<evidence type="ECO:0000313" key="4">
    <source>
        <dbReference type="Proteomes" id="UP000700596"/>
    </source>
</evidence>
<dbReference type="PANTHER" id="PTHR42070">
    <property type="entry name" value="FILAMENT ASSOCIATED PROTEIN, PUTATIVE (AFU_ORTHOLOGUE AFUA_8G06630)-RELATED"/>
    <property type="match status" value="1"/>
</dbReference>
<dbReference type="Proteomes" id="UP000700596">
    <property type="component" value="Unassembled WGS sequence"/>
</dbReference>
<dbReference type="InterPro" id="IPR046347">
    <property type="entry name" value="bZIP_sf"/>
</dbReference>
<evidence type="ECO:0008006" key="5">
    <source>
        <dbReference type="Google" id="ProtNLM"/>
    </source>
</evidence>
<accession>A0A9P9IHK3</accession>
<keyword evidence="1" id="KW-0175">Coiled coil</keyword>
<dbReference type="AlphaFoldDB" id="A0A9P9IHK3"/>
<sequence>MPPKKGIGTSSPTSKEAADLERIRNNQRRCRARQKSYIAELEARVRHYESTQDQASAVPKLQELMNENESLKRLLNSLGLDVEFVEAYGKATKRASEIVQTQPKTQRLCEPSLAPASSKHTDTTLQFGLTSAMGFESAVQETPMELSGVAVAGDIDQHFLSTNKGSTQEDTFPPCELFDFSAFDTLDIELLQTRPQPQSEALAQFAEESSAMGIPELAMSMEETLDKTTLCSLAFSLILKNNVRGYSTADIDLKLRVGYRDAATPFEGCRVDNKVLFTVLAEIS</sequence>
<proteinExistence type="predicted"/>
<evidence type="ECO:0000256" key="1">
    <source>
        <dbReference type="SAM" id="Coils"/>
    </source>
</evidence>
<protein>
    <recommendedName>
        <fullName evidence="5">BZIP domain-containing protein</fullName>
    </recommendedName>
</protein>
<gene>
    <name evidence="3" type="ORF">B0J11DRAFT_51280</name>
</gene>
<evidence type="ECO:0000256" key="2">
    <source>
        <dbReference type="SAM" id="MobiDB-lite"/>
    </source>
</evidence>
<dbReference type="SUPFAM" id="SSF57959">
    <property type="entry name" value="Leucine zipper domain"/>
    <property type="match status" value="1"/>
</dbReference>
<name>A0A9P9IHK3_9PLEO</name>
<reference evidence="3" key="1">
    <citation type="journal article" date="2021" name="Nat. Commun.">
        <title>Genetic determinants of endophytism in the Arabidopsis root mycobiome.</title>
        <authorList>
            <person name="Mesny F."/>
            <person name="Miyauchi S."/>
            <person name="Thiergart T."/>
            <person name="Pickel B."/>
            <person name="Atanasova L."/>
            <person name="Karlsson M."/>
            <person name="Huettel B."/>
            <person name="Barry K.W."/>
            <person name="Haridas S."/>
            <person name="Chen C."/>
            <person name="Bauer D."/>
            <person name="Andreopoulos W."/>
            <person name="Pangilinan J."/>
            <person name="LaButti K."/>
            <person name="Riley R."/>
            <person name="Lipzen A."/>
            <person name="Clum A."/>
            <person name="Drula E."/>
            <person name="Henrissat B."/>
            <person name="Kohler A."/>
            <person name="Grigoriev I.V."/>
            <person name="Martin F.M."/>
            <person name="Hacquard S."/>
        </authorList>
    </citation>
    <scope>NUCLEOTIDE SEQUENCE</scope>
    <source>
        <strain evidence="3">MPI-CAGE-CH-0243</strain>
    </source>
</reference>
<dbReference type="GO" id="GO:0003700">
    <property type="term" value="F:DNA-binding transcription factor activity"/>
    <property type="evidence" value="ECO:0007669"/>
    <property type="project" value="InterPro"/>
</dbReference>
<dbReference type="Gene3D" id="1.20.5.170">
    <property type="match status" value="1"/>
</dbReference>
<organism evidence="3 4">
    <name type="scientific">Dendryphion nanum</name>
    <dbReference type="NCBI Taxonomy" id="256645"/>
    <lineage>
        <taxon>Eukaryota</taxon>
        <taxon>Fungi</taxon>
        <taxon>Dikarya</taxon>
        <taxon>Ascomycota</taxon>
        <taxon>Pezizomycotina</taxon>
        <taxon>Dothideomycetes</taxon>
        <taxon>Pleosporomycetidae</taxon>
        <taxon>Pleosporales</taxon>
        <taxon>Torulaceae</taxon>
        <taxon>Dendryphion</taxon>
    </lineage>
</organism>
<feature type="coiled-coil region" evidence="1">
    <location>
        <begin position="38"/>
        <end position="81"/>
    </location>
</feature>